<evidence type="ECO:0000313" key="2">
    <source>
        <dbReference type="Proteomes" id="UP000034202"/>
    </source>
</evidence>
<organism evidence="1 2">
    <name type="scientific">Candidatus Azambacteria bacterium GW2011_GWE2_46_45</name>
    <dbReference type="NCBI Taxonomy" id="1618625"/>
    <lineage>
        <taxon>Bacteria</taxon>
        <taxon>Candidatus Azamiibacteriota</taxon>
    </lineage>
</organism>
<name>A0A0G1Q1S0_9BACT</name>
<sequence length="98" mass="10380">MSTDSRPTFTTAQVTLTDADTWYPLPNIKVGEGCEVVIKSSSDNTAPVNVAHNDDDSKATPFILDNAGDSISLRIKGTEQIVVSSGVAGQVVELITEK</sequence>
<evidence type="ECO:0000313" key="1">
    <source>
        <dbReference type="EMBL" id="KKU39061.1"/>
    </source>
</evidence>
<dbReference type="EMBL" id="LCMQ01000046">
    <property type="protein sequence ID" value="KKU39061.1"/>
    <property type="molecule type" value="Genomic_DNA"/>
</dbReference>
<dbReference type="AlphaFoldDB" id="A0A0G1Q1S0"/>
<dbReference type="Proteomes" id="UP000034202">
    <property type="component" value="Unassembled WGS sequence"/>
</dbReference>
<proteinExistence type="predicted"/>
<reference evidence="1 2" key="1">
    <citation type="journal article" date="2015" name="Nature">
        <title>rRNA introns, odd ribosomes, and small enigmatic genomes across a large radiation of phyla.</title>
        <authorList>
            <person name="Brown C.T."/>
            <person name="Hug L.A."/>
            <person name="Thomas B.C."/>
            <person name="Sharon I."/>
            <person name="Castelle C.J."/>
            <person name="Singh A."/>
            <person name="Wilkins M.J."/>
            <person name="Williams K.H."/>
            <person name="Banfield J.F."/>
        </authorList>
    </citation>
    <scope>NUCLEOTIDE SEQUENCE [LARGE SCALE GENOMIC DNA]</scope>
</reference>
<comment type="caution">
    <text evidence="1">The sequence shown here is derived from an EMBL/GenBank/DDBJ whole genome shotgun (WGS) entry which is preliminary data.</text>
</comment>
<gene>
    <name evidence="1" type="ORF">UX55_C0046G0002</name>
</gene>
<accession>A0A0G1Q1S0</accession>
<protein>
    <submittedName>
        <fullName evidence="1">Uncharacterized protein</fullName>
    </submittedName>
</protein>